<reference evidence="6" key="1">
    <citation type="submission" date="2022-12" db="EMBL/GenBank/DDBJ databases">
        <title>Paracoccus onchidii sp. nov., isolated from a marine invertebrate from the South China Sea.</title>
        <authorList>
            <person name="Xu S."/>
            <person name="Liu Z."/>
            <person name="Xu Y."/>
        </authorList>
    </citation>
    <scope>NUCLEOTIDE SEQUENCE</scope>
    <source>
        <strain evidence="6">Z330</strain>
    </source>
</reference>
<dbReference type="NCBIfam" id="TIGR03170">
    <property type="entry name" value="flgA_cterm"/>
    <property type="match status" value="1"/>
</dbReference>
<sequence length="139" mass="14810">MRHLLILLCLTMLPTHVHSAVLAAARTLQAGTIIAPADLRAIDGKSAGISDPASAIGKQVRVTIYEGRPIHANLLQTPRLVSRNQTVSVTFQRGPLQVKAQGRALSDGGAGDIVRVMNTDSRKIIFVRVQPNGTLLAGF</sequence>
<dbReference type="Pfam" id="PF13144">
    <property type="entry name" value="ChapFlgA"/>
    <property type="match status" value="1"/>
</dbReference>
<keyword evidence="3 4" id="KW-0574">Periplasm</keyword>
<keyword evidence="2 4" id="KW-0732">Signal</keyword>
<feature type="signal peptide" evidence="4">
    <location>
        <begin position="1"/>
        <end position="19"/>
    </location>
</feature>
<feature type="chain" id="PRO_5044967056" description="Flagella basal body P-ring formation protein FlgA" evidence="4">
    <location>
        <begin position="20"/>
        <end position="139"/>
    </location>
</feature>
<comment type="subcellular location">
    <subcellularLocation>
        <location evidence="1 4">Periplasm</location>
    </subcellularLocation>
</comment>
<protein>
    <recommendedName>
        <fullName evidence="4">Flagella basal body P-ring formation protein FlgA</fullName>
    </recommendedName>
</protein>
<dbReference type="RefSeq" id="WP_271887792.1">
    <property type="nucleotide sequence ID" value="NZ_JAQBIE010000004.1"/>
</dbReference>
<keyword evidence="6" id="KW-0969">Cilium</keyword>
<keyword evidence="6" id="KW-0966">Cell projection</keyword>
<keyword evidence="4" id="KW-1005">Bacterial flagellum biogenesis</keyword>
<evidence type="ECO:0000313" key="6">
    <source>
        <dbReference type="EMBL" id="MDB6176661.1"/>
    </source>
</evidence>
<evidence type="ECO:0000313" key="7">
    <source>
        <dbReference type="Proteomes" id="UP001165641"/>
    </source>
</evidence>
<dbReference type="InterPro" id="IPR039246">
    <property type="entry name" value="Flagellar_FlgA"/>
</dbReference>
<feature type="domain" description="SAF" evidence="5">
    <location>
        <begin position="19"/>
        <end position="76"/>
    </location>
</feature>
<accession>A0ABT4ZBB5</accession>
<evidence type="ECO:0000259" key="5">
    <source>
        <dbReference type="SMART" id="SM00858"/>
    </source>
</evidence>
<dbReference type="Proteomes" id="UP001165641">
    <property type="component" value="Unassembled WGS sequence"/>
</dbReference>
<organism evidence="6 7">
    <name type="scientific">Paracoccus onchidii</name>
    <dbReference type="NCBI Taxonomy" id="3017813"/>
    <lineage>
        <taxon>Bacteria</taxon>
        <taxon>Pseudomonadati</taxon>
        <taxon>Pseudomonadota</taxon>
        <taxon>Alphaproteobacteria</taxon>
        <taxon>Rhodobacterales</taxon>
        <taxon>Paracoccaceae</taxon>
        <taxon>Paracoccus</taxon>
    </lineage>
</organism>
<comment type="caution">
    <text evidence="6">The sequence shown here is derived from an EMBL/GenBank/DDBJ whole genome shotgun (WGS) entry which is preliminary data.</text>
</comment>
<dbReference type="InterPro" id="IPR017585">
    <property type="entry name" value="SAF_FlgA"/>
</dbReference>
<dbReference type="PANTHER" id="PTHR36307:SF1">
    <property type="entry name" value="FLAGELLA BASAL BODY P-RING FORMATION PROTEIN FLGA"/>
    <property type="match status" value="1"/>
</dbReference>
<evidence type="ECO:0000256" key="2">
    <source>
        <dbReference type="ARBA" id="ARBA00022729"/>
    </source>
</evidence>
<keyword evidence="7" id="KW-1185">Reference proteome</keyword>
<evidence type="ECO:0000256" key="3">
    <source>
        <dbReference type="ARBA" id="ARBA00022764"/>
    </source>
</evidence>
<dbReference type="CDD" id="cd11614">
    <property type="entry name" value="SAF_CpaB_FlgA_like"/>
    <property type="match status" value="1"/>
</dbReference>
<comment type="similarity">
    <text evidence="4">Belongs to the FlgA family.</text>
</comment>
<name>A0ABT4ZBB5_9RHOB</name>
<gene>
    <name evidence="6" type="primary">flgA</name>
    <name evidence="6" type="ORF">PAF17_03985</name>
</gene>
<dbReference type="Gene3D" id="2.30.30.760">
    <property type="match status" value="1"/>
</dbReference>
<comment type="function">
    <text evidence="4">Involved in the assembly process of the P-ring formation. It may associate with FlgF on the rod constituting a structure essential for the P-ring assembly or may act as a modulator protein for the P-ring assembly.</text>
</comment>
<dbReference type="SUPFAM" id="SSF51269">
    <property type="entry name" value="AFP III-like domain"/>
    <property type="match status" value="1"/>
</dbReference>
<keyword evidence="6" id="KW-0282">Flagellum</keyword>
<dbReference type="EMBL" id="JAQBIE010000004">
    <property type="protein sequence ID" value="MDB6176661.1"/>
    <property type="molecule type" value="Genomic_DNA"/>
</dbReference>
<proteinExistence type="inferred from homology"/>
<dbReference type="SMART" id="SM00858">
    <property type="entry name" value="SAF"/>
    <property type="match status" value="1"/>
</dbReference>
<evidence type="ECO:0000256" key="1">
    <source>
        <dbReference type="ARBA" id="ARBA00004418"/>
    </source>
</evidence>
<dbReference type="Gene3D" id="3.90.1210.10">
    <property type="entry name" value="Antifreeze-like/N-acetylneuraminic acid synthase C-terminal domain"/>
    <property type="match status" value="1"/>
</dbReference>
<dbReference type="PANTHER" id="PTHR36307">
    <property type="entry name" value="FLAGELLA BASAL BODY P-RING FORMATION PROTEIN FLGA"/>
    <property type="match status" value="1"/>
</dbReference>
<dbReference type="InterPro" id="IPR013974">
    <property type="entry name" value="SAF"/>
</dbReference>
<evidence type="ECO:0000256" key="4">
    <source>
        <dbReference type="RuleBase" id="RU362063"/>
    </source>
</evidence>
<dbReference type="InterPro" id="IPR036732">
    <property type="entry name" value="AFP_Neu5c_C_sf"/>
</dbReference>